<reference evidence="4" key="1">
    <citation type="submission" date="2016-12" db="EMBL/GenBank/DDBJ databases">
        <authorList>
            <person name="Varghese N."/>
            <person name="Submissions S."/>
        </authorList>
    </citation>
    <scope>NUCLEOTIDE SEQUENCE [LARGE SCALE GENOMIC DNA]</scope>
    <source>
        <strain evidence="4">DSM 25035</strain>
    </source>
</reference>
<gene>
    <name evidence="3" type="ORF">SAMN04488108_0749</name>
</gene>
<protein>
    <recommendedName>
        <fullName evidence="5">SPOR domain-containing protein</fullName>
    </recommendedName>
</protein>
<name>A0A1M7Z6T8_9BACT</name>
<organism evidence="3 4">
    <name type="scientific">Algoriphagus zhangzhouensis</name>
    <dbReference type="NCBI Taxonomy" id="1073327"/>
    <lineage>
        <taxon>Bacteria</taxon>
        <taxon>Pseudomonadati</taxon>
        <taxon>Bacteroidota</taxon>
        <taxon>Cytophagia</taxon>
        <taxon>Cytophagales</taxon>
        <taxon>Cyclobacteriaceae</taxon>
        <taxon>Algoriphagus</taxon>
    </lineage>
</organism>
<feature type="compositionally biased region" description="Basic and acidic residues" evidence="1">
    <location>
        <begin position="71"/>
        <end position="91"/>
    </location>
</feature>
<feature type="transmembrane region" description="Helical" evidence="2">
    <location>
        <begin position="133"/>
        <end position="153"/>
    </location>
</feature>
<feature type="region of interest" description="Disordered" evidence="1">
    <location>
        <begin position="29"/>
        <end position="54"/>
    </location>
</feature>
<dbReference type="STRING" id="1073327.SAMN04488108_0749"/>
<dbReference type="AlphaFoldDB" id="A0A1M7Z6T8"/>
<dbReference type="EMBL" id="FRXN01000001">
    <property type="protein sequence ID" value="SHO60366.1"/>
    <property type="molecule type" value="Genomic_DNA"/>
</dbReference>
<dbReference type="RefSeq" id="WP_073570388.1">
    <property type="nucleotide sequence ID" value="NZ_FRXN01000001.1"/>
</dbReference>
<evidence type="ECO:0000313" key="3">
    <source>
        <dbReference type="EMBL" id="SHO60366.1"/>
    </source>
</evidence>
<feature type="compositionally biased region" description="Basic and acidic residues" evidence="1">
    <location>
        <begin position="38"/>
        <end position="54"/>
    </location>
</feature>
<feature type="compositionally biased region" description="Basic and acidic residues" evidence="1">
    <location>
        <begin position="98"/>
        <end position="110"/>
    </location>
</feature>
<keyword evidence="4" id="KW-1185">Reference proteome</keyword>
<evidence type="ECO:0000313" key="4">
    <source>
        <dbReference type="Proteomes" id="UP000184609"/>
    </source>
</evidence>
<feature type="region of interest" description="Disordered" evidence="1">
    <location>
        <begin position="70"/>
        <end position="110"/>
    </location>
</feature>
<evidence type="ECO:0008006" key="5">
    <source>
        <dbReference type="Google" id="ProtNLM"/>
    </source>
</evidence>
<accession>A0A1M7Z6T8</accession>
<evidence type="ECO:0000256" key="2">
    <source>
        <dbReference type="SAM" id="Phobius"/>
    </source>
</evidence>
<keyword evidence="2" id="KW-0812">Transmembrane</keyword>
<evidence type="ECO:0000256" key="1">
    <source>
        <dbReference type="SAM" id="MobiDB-lite"/>
    </source>
</evidence>
<dbReference type="Proteomes" id="UP000184609">
    <property type="component" value="Unassembled WGS sequence"/>
</dbReference>
<proteinExistence type="predicted"/>
<sequence length="312" mass="35064">MAGKNAEQKSWTNPNDYGLPFVEIKPLSDMGKTSVESEVDKVSESVEKPKSAAELRSEVQEKLTLAAKQKIHSEKVEKPKEVEEPEVKPEEIPVSPSIDDKKEEVVEEKAPVIAEKSPSPETKVIEKKKSNSWIAYAAIIALFLVATIVWQLMKEEPNSLGEPVVSDVTLAEKENDEIAQEEIKNTPTEEIQVTENQDSISNSNTVSAPIQESTETGTTIDHSGERSLTRIEGKEARPQYFIVVGSLPNERLAIQESNQYYDRAEELFLILPYEDAPHYRLAIGKFTSFTKANAELEQIKDQYTEALWILKY</sequence>
<dbReference type="OrthoDB" id="982063at2"/>
<keyword evidence="2" id="KW-1133">Transmembrane helix</keyword>
<keyword evidence="2" id="KW-0472">Membrane</keyword>